<proteinExistence type="inferred from homology"/>
<feature type="region of interest" description="Disordered" evidence="10">
    <location>
        <begin position="80"/>
        <end position="102"/>
    </location>
</feature>
<dbReference type="GO" id="GO:0015031">
    <property type="term" value="P:protein transport"/>
    <property type="evidence" value="ECO:0007669"/>
    <property type="project" value="UniProtKB-KW"/>
</dbReference>
<dbReference type="InterPro" id="IPR051045">
    <property type="entry name" value="TonB-dependent_transducer"/>
</dbReference>
<accession>A0A7W7K2I5</accession>
<dbReference type="InterPro" id="IPR037682">
    <property type="entry name" value="TonB_C"/>
</dbReference>
<comment type="caution">
    <text evidence="13">The sequence shown here is derived from an EMBL/GenBank/DDBJ whole genome shotgun (WGS) entry which is preliminary data.</text>
</comment>
<keyword evidence="9 11" id="KW-0472">Membrane</keyword>
<comment type="similarity">
    <text evidence="2">Belongs to the TonB family.</text>
</comment>
<name>A0A7W7K2I5_9SPHN</name>
<gene>
    <name evidence="13" type="ORF">HNP52_002971</name>
</gene>
<organism evidence="13 14">
    <name type="scientific">Sphingomonas kyeonggiensis</name>
    <dbReference type="NCBI Taxonomy" id="1268553"/>
    <lineage>
        <taxon>Bacteria</taxon>
        <taxon>Pseudomonadati</taxon>
        <taxon>Pseudomonadota</taxon>
        <taxon>Alphaproteobacteria</taxon>
        <taxon>Sphingomonadales</taxon>
        <taxon>Sphingomonadaceae</taxon>
        <taxon>Sphingomonas</taxon>
    </lineage>
</organism>
<dbReference type="Proteomes" id="UP000575241">
    <property type="component" value="Unassembled WGS sequence"/>
</dbReference>
<dbReference type="EMBL" id="JACHLN010000003">
    <property type="protein sequence ID" value="MBB4839879.1"/>
    <property type="molecule type" value="Genomic_DNA"/>
</dbReference>
<evidence type="ECO:0000313" key="14">
    <source>
        <dbReference type="Proteomes" id="UP000575241"/>
    </source>
</evidence>
<dbReference type="PROSITE" id="PS52015">
    <property type="entry name" value="TONB_CTD"/>
    <property type="match status" value="1"/>
</dbReference>
<evidence type="ECO:0000313" key="13">
    <source>
        <dbReference type="EMBL" id="MBB4839879.1"/>
    </source>
</evidence>
<dbReference type="PANTHER" id="PTHR33446">
    <property type="entry name" value="PROTEIN TONB-RELATED"/>
    <property type="match status" value="1"/>
</dbReference>
<dbReference type="Gene3D" id="3.30.1150.10">
    <property type="match status" value="1"/>
</dbReference>
<keyword evidence="5" id="KW-0997">Cell inner membrane</keyword>
<evidence type="ECO:0000256" key="10">
    <source>
        <dbReference type="SAM" id="MobiDB-lite"/>
    </source>
</evidence>
<dbReference type="Pfam" id="PF03544">
    <property type="entry name" value="TonB_C"/>
    <property type="match status" value="1"/>
</dbReference>
<feature type="region of interest" description="Disordered" evidence="10">
    <location>
        <begin position="114"/>
        <end position="153"/>
    </location>
</feature>
<evidence type="ECO:0000256" key="2">
    <source>
        <dbReference type="ARBA" id="ARBA00006555"/>
    </source>
</evidence>
<feature type="compositionally biased region" description="Pro residues" evidence="10">
    <location>
        <begin position="119"/>
        <end position="131"/>
    </location>
</feature>
<evidence type="ECO:0000256" key="8">
    <source>
        <dbReference type="ARBA" id="ARBA00022989"/>
    </source>
</evidence>
<evidence type="ECO:0000256" key="7">
    <source>
        <dbReference type="ARBA" id="ARBA00022927"/>
    </source>
</evidence>
<keyword evidence="7" id="KW-0653">Protein transport</keyword>
<comment type="subcellular location">
    <subcellularLocation>
        <location evidence="1">Cell inner membrane</location>
        <topology evidence="1">Single-pass membrane protein</topology>
        <orientation evidence="1">Periplasmic side</orientation>
    </subcellularLocation>
</comment>
<evidence type="ECO:0000256" key="4">
    <source>
        <dbReference type="ARBA" id="ARBA00022475"/>
    </source>
</evidence>
<dbReference type="SUPFAM" id="SSF74653">
    <property type="entry name" value="TolA/TonB C-terminal domain"/>
    <property type="match status" value="1"/>
</dbReference>
<dbReference type="AlphaFoldDB" id="A0A7W7K2I5"/>
<sequence length="247" mass="26990">MKLMLPEDAVASPLLLPVQRHGYRAQDWRTRSIGLGGALAVPAAMLALAILRWAAPATIPARPAPMMVELLPLAAPPEPVREVPEGRVQEERKASRMAEPVRPEPPRVIVPHLLTQPTTPVPPVEPAPNADPVPETTAPKSTPAPPAPRMSSDAPASWEARLLAHLEKYRRYPASVRARREQGVAYVRFRMNRAGRVLDVALVRSSGNAALDRAALETIRRAQPLPEIPADRADELQLSVPVEFTVR</sequence>
<keyword evidence="4" id="KW-1003">Cell membrane</keyword>
<evidence type="ECO:0000256" key="11">
    <source>
        <dbReference type="SAM" id="Phobius"/>
    </source>
</evidence>
<keyword evidence="14" id="KW-1185">Reference proteome</keyword>
<evidence type="ECO:0000256" key="6">
    <source>
        <dbReference type="ARBA" id="ARBA00022692"/>
    </source>
</evidence>
<evidence type="ECO:0000256" key="1">
    <source>
        <dbReference type="ARBA" id="ARBA00004383"/>
    </source>
</evidence>
<feature type="transmembrane region" description="Helical" evidence="11">
    <location>
        <begin position="33"/>
        <end position="55"/>
    </location>
</feature>
<reference evidence="13 14" key="1">
    <citation type="submission" date="2020-08" db="EMBL/GenBank/DDBJ databases">
        <title>Functional genomics of gut bacteria from endangered species of beetles.</title>
        <authorList>
            <person name="Carlos-Shanley C."/>
        </authorList>
    </citation>
    <scope>NUCLEOTIDE SEQUENCE [LARGE SCALE GENOMIC DNA]</scope>
    <source>
        <strain evidence="13 14">S00224</strain>
    </source>
</reference>
<dbReference type="GO" id="GO:0031992">
    <property type="term" value="F:energy transducer activity"/>
    <property type="evidence" value="ECO:0007669"/>
    <property type="project" value="TreeGrafter"/>
</dbReference>
<keyword evidence="8 11" id="KW-1133">Transmembrane helix</keyword>
<evidence type="ECO:0000256" key="3">
    <source>
        <dbReference type="ARBA" id="ARBA00022448"/>
    </source>
</evidence>
<dbReference type="GO" id="GO:0098797">
    <property type="term" value="C:plasma membrane protein complex"/>
    <property type="evidence" value="ECO:0007669"/>
    <property type="project" value="TreeGrafter"/>
</dbReference>
<dbReference type="InterPro" id="IPR006260">
    <property type="entry name" value="TonB/TolA_C"/>
</dbReference>
<keyword evidence="6 11" id="KW-0812">Transmembrane</keyword>
<protein>
    <submittedName>
        <fullName evidence="13">Protein TonB</fullName>
    </submittedName>
</protein>
<dbReference type="PANTHER" id="PTHR33446:SF2">
    <property type="entry name" value="PROTEIN TONB"/>
    <property type="match status" value="1"/>
</dbReference>
<evidence type="ECO:0000259" key="12">
    <source>
        <dbReference type="PROSITE" id="PS52015"/>
    </source>
</evidence>
<evidence type="ECO:0000256" key="9">
    <source>
        <dbReference type="ARBA" id="ARBA00023136"/>
    </source>
</evidence>
<dbReference type="NCBIfam" id="TIGR01352">
    <property type="entry name" value="tonB_Cterm"/>
    <property type="match status" value="1"/>
</dbReference>
<feature type="compositionally biased region" description="Low complexity" evidence="10">
    <location>
        <begin position="132"/>
        <end position="141"/>
    </location>
</feature>
<evidence type="ECO:0000256" key="5">
    <source>
        <dbReference type="ARBA" id="ARBA00022519"/>
    </source>
</evidence>
<dbReference type="GO" id="GO:0055085">
    <property type="term" value="P:transmembrane transport"/>
    <property type="evidence" value="ECO:0007669"/>
    <property type="project" value="InterPro"/>
</dbReference>
<keyword evidence="3" id="KW-0813">Transport</keyword>
<feature type="domain" description="TonB C-terminal" evidence="12">
    <location>
        <begin position="157"/>
        <end position="247"/>
    </location>
</feature>